<evidence type="ECO:0000313" key="7">
    <source>
        <dbReference type="EMBL" id="KAB2610253.1"/>
    </source>
</evidence>
<dbReference type="AlphaFoldDB" id="A0A5N5G4I9"/>
<dbReference type="PANTHER" id="PTHR42648:SF26">
    <property type="entry name" value="INTEGRASE CATALYTIC DOMAIN-CONTAINING PROTEIN"/>
    <property type="match status" value="1"/>
</dbReference>
<dbReference type="GO" id="GO:0003676">
    <property type="term" value="F:nucleic acid binding"/>
    <property type="evidence" value="ECO:0007669"/>
    <property type="project" value="InterPro"/>
</dbReference>
<evidence type="ECO:0000313" key="8">
    <source>
        <dbReference type="Proteomes" id="UP000327157"/>
    </source>
</evidence>
<dbReference type="InterPro" id="IPR013103">
    <property type="entry name" value="RVT_2"/>
</dbReference>
<name>A0A5N5G4I9_9ROSA</name>
<proteinExistence type="predicted"/>
<keyword evidence="3" id="KW-0064">Aspartyl protease</keyword>
<dbReference type="SUPFAM" id="SSF56672">
    <property type="entry name" value="DNA/RNA polymerases"/>
    <property type="match status" value="1"/>
</dbReference>
<dbReference type="InterPro" id="IPR043502">
    <property type="entry name" value="DNA/RNA_pol_sf"/>
</dbReference>
<dbReference type="Pfam" id="PF13976">
    <property type="entry name" value="gag_pre-integrs"/>
    <property type="match status" value="1"/>
</dbReference>
<dbReference type="InterPro" id="IPR036397">
    <property type="entry name" value="RNaseH_sf"/>
</dbReference>
<dbReference type="Pfam" id="PF00665">
    <property type="entry name" value="rve"/>
    <property type="match status" value="1"/>
</dbReference>
<comment type="caution">
    <text evidence="7">The sequence shown here is derived from an EMBL/GenBank/DDBJ whole genome shotgun (WGS) entry which is preliminary data.</text>
</comment>
<dbReference type="PROSITE" id="PS50994">
    <property type="entry name" value="INTEGRASE"/>
    <property type="match status" value="1"/>
</dbReference>
<dbReference type="InterPro" id="IPR025724">
    <property type="entry name" value="GAG-pre-integrase_dom"/>
</dbReference>
<evidence type="ECO:0000256" key="1">
    <source>
        <dbReference type="ARBA" id="ARBA00022670"/>
    </source>
</evidence>
<dbReference type="Pfam" id="PF25597">
    <property type="entry name" value="SH3_retrovirus"/>
    <property type="match status" value="1"/>
</dbReference>
<dbReference type="SUPFAM" id="SSF53098">
    <property type="entry name" value="Ribonuclease H-like"/>
    <property type="match status" value="1"/>
</dbReference>
<dbReference type="GO" id="GO:0006508">
    <property type="term" value="P:proteolysis"/>
    <property type="evidence" value="ECO:0007669"/>
    <property type="project" value="UniProtKB-KW"/>
</dbReference>
<evidence type="ECO:0000256" key="2">
    <source>
        <dbReference type="ARBA" id="ARBA00022723"/>
    </source>
</evidence>
<keyword evidence="2" id="KW-0479">Metal-binding</keyword>
<dbReference type="Pfam" id="PF22936">
    <property type="entry name" value="Pol_BBD"/>
    <property type="match status" value="1"/>
</dbReference>
<protein>
    <recommendedName>
        <fullName evidence="6">Integrase catalytic domain-containing protein</fullName>
    </recommendedName>
</protein>
<feature type="domain" description="Integrase catalytic" evidence="6">
    <location>
        <begin position="495"/>
        <end position="661"/>
    </location>
</feature>
<reference evidence="8" key="2">
    <citation type="submission" date="2019-10" db="EMBL/GenBank/DDBJ databases">
        <title>A de novo genome assembly of a pear dwarfing rootstock.</title>
        <authorList>
            <person name="Wang F."/>
            <person name="Wang J."/>
            <person name="Li S."/>
            <person name="Zhang Y."/>
            <person name="Fang M."/>
            <person name="Ma L."/>
            <person name="Zhao Y."/>
            <person name="Jiang S."/>
        </authorList>
    </citation>
    <scope>NUCLEOTIDE SEQUENCE [LARGE SCALE GENOMIC DNA]</scope>
</reference>
<dbReference type="InterPro" id="IPR054722">
    <property type="entry name" value="PolX-like_BBD"/>
</dbReference>
<feature type="region of interest" description="Disordered" evidence="5">
    <location>
        <begin position="142"/>
        <end position="168"/>
    </location>
</feature>
<dbReference type="PANTHER" id="PTHR42648">
    <property type="entry name" value="TRANSPOSASE, PUTATIVE-RELATED"/>
    <property type="match status" value="1"/>
</dbReference>
<evidence type="ECO:0000256" key="4">
    <source>
        <dbReference type="ARBA" id="ARBA00022801"/>
    </source>
</evidence>
<evidence type="ECO:0000256" key="3">
    <source>
        <dbReference type="ARBA" id="ARBA00022750"/>
    </source>
</evidence>
<keyword evidence="1" id="KW-0645">Protease</keyword>
<dbReference type="Proteomes" id="UP000327157">
    <property type="component" value="Chromosome 17"/>
</dbReference>
<gene>
    <name evidence="7" type="ORF">D8674_018285</name>
</gene>
<dbReference type="Gene3D" id="3.30.420.10">
    <property type="entry name" value="Ribonuclease H-like superfamily/Ribonuclease H"/>
    <property type="match status" value="1"/>
</dbReference>
<dbReference type="GO" id="GO:0046872">
    <property type="term" value="F:metal ion binding"/>
    <property type="evidence" value="ECO:0007669"/>
    <property type="project" value="UniProtKB-KW"/>
</dbReference>
<dbReference type="InterPro" id="IPR001584">
    <property type="entry name" value="Integrase_cat-core"/>
</dbReference>
<keyword evidence="4" id="KW-0378">Hydrolase</keyword>
<dbReference type="EMBL" id="SMOL01000487">
    <property type="protein sequence ID" value="KAB2610253.1"/>
    <property type="molecule type" value="Genomic_DNA"/>
</dbReference>
<dbReference type="Pfam" id="PF07727">
    <property type="entry name" value="RVT_2"/>
    <property type="match status" value="2"/>
</dbReference>
<dbReference type="InterPro" id="IPR039537">
    <property type="entry name" value="Retrotran_Ty1/copia-like"/>
</dbReference>
<dbReference type="InterPro" id="IPR057670">
    <property type="entry name" value="SH3_retrovirus"/>
</dbReference>
<reference evidence="7 8" key="3">
    <citation type="submission" date="2019-11" db="EMBL/GenBank/DDBJ databases">
        <title>A de novo genome assembly of a pear dwarfing rootstock.</title>
        <authorList>
            <person name="Wang F."/>
            <person name="Wang J."/>
            <person name="Li S."/>
            <person name="Zhang Y."/>
            <person name="Fang M."/>
            <person name="Ma L."/>
            <person name="Zhao Y."/>
            <person name="Jiang S."/>
        </authorList>
    </citation>
    <scope>NUCLEOTIDE SEQUENCE [LARGE SCALE GENOMIC DNA]</scope>
    <source>
        <strain evidence="7">S2</strain>
        <tissue evidence="7">Leaf</tissue>
    </source>
</reference>
<keyword evidence="8" id="KW-1185">Reference proteome</keyword>
<sequence>MASRPYSMSEKKLRGLCSPRELLTKTFISFTPIVIPMRTMQFRSWRSIITLDDTNYLNWHFQMQLLLEGHGIMQFVDGSNLCPPRFIDNPSRESVISLKDFRSQLLAEELIVESNVSSQFLSAMVANTNTISVPKCPSYPNSSAGSSNGHTGGFRQFNNNKQKGKGKFHQGYRNLAPRQQFFHQNHVPTSGVLGPSPTVPFAHSVLCQLCNAYGHTAPFCHSKTVDKSGCQICGKHNHTTWFCFYNDKGLSYIGPQQPSMAHYSYAPSAPQFSSQPAMQAMHTMVPSSSQASSSQPSTQLWLADSGATNHMTTDLSNLTLASPYPTNKTVQTANGEGLRVSHVGSTVIHTPVHPIQLNSVLYVPKLSQNLLSVHRMCLDNNCWLIFDAFCFWIQDKDTGRILYKGLCSNGLYPIPSLAKHPASFSPTNIKASAYLGQLISSSLWHSRLGHPTNNIVSTMLSKANIRCSKDDVPIVCHSCLEGKFTKLPFQSSTHQSQIPFEVVHSDLWGPAPCNSIDGFKFYVTIIDECTRFCWVFPLINKSDFFYTFVSFYAFVQAQFSATIKILQSDGGGEYINHKLQAFLKVKGVVHHISCPYTPEQNGLAERKHRHLIETTVTLLQYAKLPSQFWSFACQAAAYLINRMPTPILKHKSPFELLFGTSPVITHLRVFGCSCFPLLKPYNTSKLQPKTTECVFLGYASKYKGFICYDVLKGWIYISRHVVFDESIFPYQSLLAQSTKCAISCDSSPASSIVYPSMLSVVEPTPSLIPHPPISPHITPLNPTDTSSPPSITVSASSSSLLHVDPEFSPNQLQPVLPIAPLNMHPMQTRSKNGIIKKKVFLSTLSDSSYVDLSKCEPATYKSALRVPVWYKAMQEEIEALHSQGTWSLVPLPFQKNLVGCKWIFKLKKNSDGSISRHKARLVAKGFSQEPGLDYGETFSPVIKPTTIRLILALASHFKWQLRQLDVKNAFLHGVLQEEVYMAQPPGASSIIQQVIDSLTVEFDIKDLGHLHYFLGIQIDRTGTGFFLSQTKYIQELLQKAEMVDCKPCDTPCLPYNRLLKDDGSPFHNPAAYRSIVGALQYLTFTRPDIAFSVHQVCQFMQAPMVSHYTAVKRILRYLKAGSQQRL</sequence>
<dbReference type="GO" id="GO:0004190">
    <property type="term" value="F:aspartic-type endopeptidase activity"/>
    <property type="evidence" value="ECO:0007669"/>
    <property type="project" value="UniProtKB-KW"/>
</dbReference>
<accession>A0A5N5G4I9</accession>
<organism evidence="7 8">
    <name type="scientific">Pyrus ussuriensis x Pyrus communis</name>
    <dbReference type="NCBI Taxonomy" id="2448454"/>
    <lineage>
        <taxon>Eukaryota</taxon>
        <taxon>Viridiplantae</taxon>
        <taxon>Streptophyta</taxon>
        <taxon>Embryophyta</taxon>
        <taxon>Tracheophyta</taxon>
        <taxon>Spermatophyta</taxon>
        <taxon>Magnoliopsida</taxon>
        <taxon>eudicotyledons</taxon>
        <taxon>Gunneridae</taxon>
        <taxon>Pentapetalae</taxon>
        <taxon>rosids</taxon>
        <taxon>fabids</taxon>
        <taxon>Rosales</taxon>
        <taxon>Rosaceae</taxon>
        <taxon>Amygdaloideae</taxon>
        <taxon>Maleae</taxon>
        <taxon>Pyrus</taxon>
    </lineage>
</organism>
<dbReference type="InterPro" id="IPR012337">
    <property type="entry name" value="RNaseH-like_sf"/>
</dbReference>
<evidence type="ECO:0000259" key="6">
    <source>
        <dbReference type="PROSITE" id="PS50994"/>
    </source>
</evidence>
<dbReference type="OrthoDB" id="1737296at2759"/>
<dbReference type="GO" id="GO:0015074">
    <property type="term" value="P:DNA integration"/>
    <property type="evidence" value="ECO:0007669"/>
    <property type="project" value="InterPro"/>
</dbReference>
<reference evidence="7 8" key="1">
    <citation type="submission" date="2019-09" db="EMBL/GenBank/DDBJ databases">
        <authorList>
            <person name="Ou C."/>
        </authorList>
    </citation>
    <scope>NUCLEOTIDE SEQUENCE [LARGE SCALE GENOMIC DNA]</scope>
    <source>
        <strain evidence="7">S2</strain>
        <tissue evidence="7">Leaf</tissue>
    </source>
</reference>
<evidence type="ECO:0000256" key="5">
    <source>
        <dbReference type="SAM" id="MobiDB-lite"/>
    </source>
</evidence>